<reference evidence="2 3" key="1">
    <citation type="journal article" date="2018" name="Nat. Biotechnol.">
        <title>A standardized bacterial taxonomy based on genome phylogeny substantially revises the tree of life.</title>
        <authorList>
            <person name="Parks D.H."/>
            <person name="Chuvochina M."/>
            <person name="Waite D.W."/>
            <person name="Rinke C."/>
            <person name="Skarshewski A."/>
            <person name="Chaumeil P.A."/>
            <person name="Hugenholtz P."/>
        </authorList>
    </citation>
    <scope>NUCLEOTIDE SEQUENCE [LARGE SCALE GENOMIC DNA]</scope>
    <source>
        <strain evidence="2">UBA10227</strain>
    </source>
</reference>
<protein>
    <submittedName>
        <fullName evidence="2">GNAT family N-acetyltransferase</fullName>
    </submittedName>
</protein>
<name>A0A3D6BQI1_9FLAO</name>
<dbReference type="SUPFAM" id="SSF55729">
    <property type="entry name" value="Acyl-CoA N-acyltransferases (Nat)"/>
    <property type="match status" value="1"/>
</dbReference>
<dbReference type="AlphaFoldDB" id="A0A3D6BQI1"/>
<evidence type="ECO:0000313" key="3">
    <source>
        <dbReference type="Proteomes" id="UP000263268"/>
    </source>
</evidence>
<gene>
    <name evidence="2" type="ORF">DHV22_05695</name>
</gene>
<dbReference type="GO" id="GO:0016740">
    <property type="term" value="F:transferase activity"/>
    <property type="evidence" value="ECO:0007669"/>
    <property type="project" value="UniProtKB-KW"/>
</dbReference>
<dbReference type="InterPro" id="IPR016181">
    <property type="entry name" value="Acyl_CoA_acyltransferase"/>
</dbReference>
<dbReference type="EMBL" id="DPRK01000098">
    <property type="protein sequence ID" value="HCY81124.1"/>
    <property type="molecule type" value="Genomic_DNA"/>
</dbReference>
<comment type="caution">
    <text evidence="2">The sequence shown here is derived from an EMBL/GenBank/DDBJ whole genome shotgun (WGS) entry which is preliminary data.</text>
</comment>
<dbReference type="Proteomes" id="UP000263268">
    <property type="component" value="Unassembled WGS sequence"/>
</dbReference>
<evidence type="ECO:0000259" key="1">
    <source>
        <dbReference type="Pfam" id="PF13480"/>
    </source>
</evidence>
<proteinExistence type="predicted"/>
<dbReference type="Gene3D" id="3.40.630.30">
    <property type="match status" value="1"/>
</dbReference>
<accession>A0A3D6BQI1</accession>
<dbReference type="InterPro" id="IPR038740">
    <property type="entry name" value="BioF2-like_GNAT_dom"/>
</dbReference>
<dbReference type="Pfam" id="PF13480">
    <property type="entry name" value="Acetyltransf_6"/>
    <property type="match status" value="1"/>
</dbReference>
<evidence type="ECO:0000313" key="2">
    <source>
        <dbReference type="EMBL" id="HCY81124.1"/>
    </source>
</evidence>
<organism evidence="2 3">
    <name type="scientific">Xanthomarina gelatinilytica</name>
    <dbReference type="NCBI Taxonomy" id="1137281"/>
    <lineage>
        <taxon>Bacteria</taxon>
        <taxon>Pseudomonadati</taxon>
        <taxon>Bacteroidota</taxon>
        <taxon>Flavobacteriia</taxon>
        <taxon>Flavobacteriales</taxon>
        <taxon>Flavobacteriaceae</taxon>
        <taxon>Xanthomarina</taxon>
    </lineage>
</organism>
<sequence>MKQKFLPYYINVGVKLTNGFNYEISTQKEKDYKNKVFLIRDIPTYFNLPTFKPYGSLRLKKIFQYEGYITRVSNYESLDDYLRSIYKSNTRSKLKRNIKRLEASFNVDYVMYFGDISQEQFKNVFQEFYHLFEKRYANKNEPCGELNPVVWNYYTELAYNMINEKTASLFVIYCDKKPIGVTFSYHFGDTLIEALTVFDIDFYRYNIGHTTILKMLEWSFENNIKIFDYTQGDFEYKKRWSSDTYQTHYHLLYDSKSIISVFIANFVVFYFNFKRVFREKNYNKIYHKLKYKLFGDNKPEPVVIEPFHVEKIGDGKPQKAHLQKLDIESPEFLSVRRAIYDFLYMNPQKAQSIELYFNENQEETYYAFGEKYTLKVVKNEP</sequence>
<keyword evidence="2" id="KW-0808">Transferase</keyword>
<feature type="domain" description="BioF2-like acetyltransferase" evidence="1">
    <location>
        <begin position="88"/>
        <end position="238"/>
    </location>
</feature>